<proteinExistence type="predicted"/>
<name>A0AC34RAI7_9BILA</name>
<evidence type="ECO:0000313" key="2">
    <source>
        <dbReference type="WBParaSite" id="JU765_v2.g5130.t1"/>
    </source>
</evidence>
<sequence>MSKPIMEEKILLEVGHLFEIINNELGCSTSNPVEINLNPLIEITIANIIHQLIFGFAYHDKKSRDEYAKWKDLVADHMRNFVSLPILLGLEKPEIFEYLPYFGTKLKLLRRQYEQIIDYCSKQIENHKKDEKDGNFQDYVEAYLTEIRKENPNFDQKQLVNILYDFFLAGQETTANTIIFALIFALNYPKTQERIHKELDKIVGSDRQITVADRSQLVYCQAFINEALRMSNLLPLNLYHTNLKDVEIAGYKIKAGTRIVPQISNILYDSKVFPNPQVFKPERFIDNNGNLKKIEEFVPFSVGKRQCLGESLAKMELHIILTNFFNNYKITAIENELPSMEKIHGVTVQPKPFKCLIQKRNQGF</sequence>
<organism evidence="1 2">
    <name type="scientific">Panagrolaimus sp. JU765</name>
    <dbReference type="NCBI Taxonomy" id="591449"/>
    <lineage>
        <taxon>Eukaryota</taxon>
        <taxon>Metazoa</taxon>
        <taxon>Ecdysozoa</taxon>
        <taxon>Nematoda</taxon>
        <taxon>Chromadorea</taxon>
        <taxon>Rhabditida</taxon>
        <taxon>Tylenchina</taxon>
        <taxon>Panagrolaimomorpha</taxon>
        <taxon>Panagrolaimoidea</taxon>
        <taxon>Panagrolaimidae</taxon>
        <taxon>Panagrolaimus</taxon>
    </lineage>
</organism>
<evidence type="ECO:0000313" key="1">
    <source>
        <dbReference type="Proteomes" id="UP000887576"/>
    </source>
</evidence>
<protein>
    <submittedName>
        <fullName evidence="2">Cytochrome P450</fullName>
    </submittedName>
</protein>
<accession>A0AC34RAI7</accession>
<dbReference type="Proteomes" id="UP000887576">
    <property type="component" value="Unplaced"/>
</dbReference>
<dbReference type="WBParaSite" id="JU765_v2.g5130.t1">
    <property type="protein sequence ID" value="JU765_v2.g5130.t1"/>
    <property type="gene ID" value="JU765_v2.g5130"/>
</dbReference>
<reference evidence="2" key="1">
    <citation type="submission" date="2022-11" db="UniProtKB">
        <authorList>
            <consortium name="WormBaseParasite"/>
        </authorList>
    </citation>
    <scope>IDENTIFICATION</scope>
</reference>